<dbReference type="SUPFAM" id="SSF54637">
    <property type="entry name" value="Thioesterase/thiol ester dehydrase-isomerase"/>
    <property type="match status" value="1"/>
</dbReference>
<dbReference type="Proteomes" id="UP000014216">
    <property type="component" value="Unassembled WGS sequence"/>
</dbReference>
<dbReference type="CDD" id="cd03449">
    <property type="entry name" value="R_hydratase"/>
    <property type="match status" value="1"/>
</dbReference>
<dbReference type="Gene3D" id="3.10.129.10">
    <property type="entry name" value="Hotdog Thioesterase"/>
    <property type="match status" value="1"/>
</dbReference>
<organism evidence="2 3">
    <name type="scientific">Desulfotignum phosphitoxidans DSM 13687</name>
    <dbReference type="NCBI Taxonomy" id="1286635"/>
    <lineage>
        <taxon>Bacteria</taxon>
        <taxon>Pseudomonadati</taxon>
        <taxon>Thermodesulfobacteriota</taxon>
        <taxon>Desulfobacteria</taxon>
        <taxon>Desulfobacterales</taxon>
        <taxon>Desulfobacteraceae</taxon>
        <taxon>Desulfotignum</taxon>
    </lineage>
</organism>
<comment type="caution">
    <text evidence="2">The sequence shown here is derived from an EMBL/GenBank/DDBJ whole genome shotgun (WGS) entry which is preliminary data.</text>
</comment>
<proteinExistence type="predicted"/>
<dbReference type="OrthoDB" id="9800237at2"/>
<protein>
    <submittedName>
        <fullName evidence="2">MaoC-like protein MaoC</fullName>
    </submittedName>
</protein>
<dbReference type="InterPro" id="IPR002539">
    <property type="entry name" value="MaoC-like_dom"/>
</dbReference>
<gene>
    <name evidence="2" type="primary">maoC</name>
    <name evidence="2" type="ORF">Dpo_6c02390</name>
</gene>
<evidence type="ECO:0000313" key="3">
    <source>
        <dbReference type="Proteomes" id="UP000014216"/>
    </source>
</evidence>
<name>S0FWD8_9BACT</name>
<reference evidence="2 3" key="1">
    <citation type="journal article" date="2013" name="Genome Announc.">
        <title>Draft Genome Sequence of Desulfotignum phosphitoxidans DSM 13687 Strain FiPS-3.</title>
        <authorList>
            <person name="Poehlein A."/>
            <person name="Daniel R."/>
            <person name="Simeonova D.D."/>
        </authorList>
    </citation>
    <scope>NUCLEOTIDE SEQUENCE [LARGE SCALE GENOMIC DNA]</scope>
    <source>
        <strain evidence="2 3">DSM 13687</strain>
    </source>
</reference>
<dbReference type="Pfam" id="PF01575">
    <property type="entry name" value="MaoC_dehydratas"/>
    <property type="match status" value="1"/>
</dbReference>
<dbReference type="RefSeq" id="WP_006966887.1">
    <property type="nucleotide sequence ID" value="NZ_APJX01000006.1"/>
</dbReference>
<evidence type="ECO:0000313" key="2">
    <source>
        <dbReference type="EMBL" id="EMS79040.1"/>
    </source>
</evidence>
<dbReference type="GO" id="GO:0006633">
    <property type="term" value="P:fatty acid biosynthetic process"/>
    <property type="evidence" value="ECO:0007669"/>
    <property type="project" value="TreeGrafter"/>
</dbReference>
<dbReference type="GO" id="GO:0019171">
    <property type="term" value="F:(3R)-hydroxyacyl-[acyl-carrier-protein] dehydratase activity"/>
    <property type="evidence" value="ECO:0007669"/>
    <property type="project" value="TreeGrafter"/>
</dbReference>
<accession>S0FWD8</accession>
<dbReference type="InterPro" id="IPR050965">
    <property type="entry name" value="UPF0336/Enoyl-CoA_hydratase"/>
</dbReference>
<dbReference type="PANTHER" id="PTHR43437:SF3">
    <property type="entry name" value="HYDROXYACYL-THIOESTER DEHYDRATASE TYPE 2, MITOCHONDRIAL"/>
    <property type="match status" value="1"/>
</dbReference>
<dbReference type="InterPro" id="IPR029069">
    <property type="entry name" value="HotDog_dom_sf"/>
</dbReference>
<keyword evidence="3" id="KW-1185">Reference proteome</keyword>
<dbReference type="PANTHER" id="PTHR43437">
    <property type="entry name" value="HYDROXYACYL-THIOESTER DEHYDRATASE TYPE 2, MITOCHONDRIAL-RELATED"/>
    <property type="match status" value="1"/>
</dbReference>
<dbReference type="EMBL" id="APJX01000006">
    <property type="protein sequence ID" value="EMS79040.1"/>
    <property type="molecule type" value="Genomic_DNA"/>
</dbReference>
<feature type="domain" description="MaoC-like" evidence="1">
    <location>
        <begin position="22"/>
        <end position="116"/>
    </location>
</feature>
<dbReference type="AlphaFoldDB" id="S0FWD8"/>
<sequence length="174" mass="19879">MGNPLRERTIRQLQPGDTFCFSRRFSQEETHAFGDLTRDYNPVHYDSRWTRSKGFKGRICHGLLVGGMICEFGGQVGWLATGMNFRFLHPVYFDDTIQCKITLTRLEKTGRAEAKAEFTNQDGRQVALAAMTGRLPLEDEKKLLNQMVQEGDPSNKLANQSEYRINQDAAVSWE</sequence>
<evidence type="ECO:0000259" key="1">
    <source>
        <dbReference type="Pfam" id="PF01575"/>
    </source>
</evidence>